<dbReference type="OrthoDB" id="10010299at2"/>
<dbReference type="RefSeq" id="WP_122979650.1">
    <property type="nucleotide sequence ID" value="NZ_BOMX01000113.1"/>
</dbReference>
<keyword evidence="3" id="KW-1185">Reference proteome</keyword>
<protein>
    <submittedName>
        <fullName evidence="2">Uncharacterized protein</fullName>
    </submittedName>
</protein>
<gene>
    <name evidence="2" type="ORF">FHX34_103494</name>
</gene>
<sequence length="119" mass="12796">MSAPQTYWLADPDGYLAPAEGAARRDELIAAGWALADNGATDSSQVWIYHPELGAWAKTGFGALPAFEARGWEPRVPQMADGDSGPFVDPQPVTTEPKTTEAEPPAKPKTETKKETDRA</sequence>
<organism evidence="2 3">
    <name type="scientific">Actinoplanes teichomyceticus</name>
    <dbReference type="NCBI Taxonomy" id="1867"/>
    <lineage>
        <taxon>Bacteria</taxon>
        <taxon>Bacillati</taxon>
        <taxon>Actinomycetota</taxon>
        <taxon>Actinomycetes</taxon>
        <taxon>Micromonosporales</taxon>
        <taxon>Micromonosporaceae</taxon>
        <taxon>Actinoplanes</taxon>
    </lineage>
</organism>
<dbReference type="AlphaFoldDB" id="A0A561WAT9"/>
<accession>A0A561WAT9</accession>
<feature type="region of interest" description="Disordered" evidence="1">
    <location>
        <begin position="74"/>
        <end position="119"/>
    </location>
</feature>
<proteinExistence type="predicted"/>
<name>A0A561WAT9_ACTTI</name>
<evidence type="ECO:0000313" key="3">
    <source>
        <dbReference type="Proteomes" id="UP000320239"/>
    </source>
</evidence>
<evidence type="ECO:0000256" key="1">
    <source>
        <dbReference type="SAM" id="MobiDB-lite"/>
    </source>
</evidence>
<dbReference type="EMBL" id="VIWY01000003">
    <property type="protein sequence ID" value="TWG20965.1"/>
    <property type="molecule type" value="Genomic_DNA"/>
</dbReference>
<reference evidence="2 3" key="1">
    <citation type="submission" date="2019-06" db="EMBL/GenBank/DDBJ databases">
        <title>Sequencing the genomes of 1000 actinobacteria strains.</title>
        <authorList>
            <person name="Klenk H.-P."/>
        </authorList>
    </citation>
    <scope>NUCLEOTIDE SEQUENCE [LARGE SCALE GENOMIC DNA]</scope>
    <source>
        <strain evidence="2 3">DSM 43866</strain>
    </source>
</reference>
<evidence type="ECO:0000313" key="2">
    <source>
        <dbReference type="EMBL" id="TWG20965.1"/>
    </source>
</evidence>
<comment type="caution">
    <text evidence="2">The sequence shown here is derived from an EMBL/GenBank/DDBJ whole genome shotgun (WGS) entry which is preliminary data.</text>
</comment>
<dbReference type="Proteomes" id="UP000320239">
    <property type="component" value="Unassembled WGS sequence"/>
</dbReference>
<feature type="compositionally biased region" description="Basic and acidic residues" evidence="1">
    <location>
        <begin position="98"/>
        <end position="119"/>
    </location>
</feature>